<feature type="domain" description="Helicase C-terminal" evidence="2">
    <location>
        <begin position="2"/>
        <end position="73"/>
    </location>
</feature>
<dbReference type="PANTHER" id="PTHR14950">
    <property type="entry name" value="DICER-RELATED"/>
    <property type="match status" value="1"/>
</dbReference>
<comment type="caution">
    <text evidence="3">The sequence shown here is derived from an EMBL/GenBank/DDBJ whole genome shotgun (WGS) entry which is preliminary data.</text>
</comment>
<gene>
    <name evidence="3" type="ORF">BV898_00541</name>
</gene>
<dbReference type="Pfam" id="PF00271">
    <property type="entry name" value="Helicase_C"/>
    <property type="match status" value="1"/>
</dbReference>
<dbReference type="InterPro" id="IPR001650">
    <property type="entry name" value="Helicase_C-like"/>
</dbReference>
<evidence type="ECO:0000313" key="4">
    <source>
        <dbReference type="Proteomes" id="UP000192578"/>
    </source>
</evidence>
<name>A0A1W0XDQ0_HYPEX</name>
<protein>
    <recommendedName>
        <fullName evidence="2">Helicase C-terminal domain-containing protein</fullName>
    </recommendedName>
</protein>
<accession>A0A1W0XDQ0</accession>
<evidence type="ECO:0000313" key="3">
    <source>
        <dbReference type="EMBL" id="OQV25605.1"/>
    </source>
</evidence>
<dbReference type="GO" id="GO:0016787">
    <property type="term" value="F:hydrolase activity"/>
    <property type="evidence" value="ECO:0007669"/>
    <property type="project" value="UniProtKB-KW"/>
</dbReference>
<organism evidence="3 4">
    <name type="scientific">Hypsibius exemplaris</name>
    <name type="common">Freshwater tardigrade</name>
    <dbReference type="NCBI Taxonomy" id="2072580"/>
    <lineage>
        <taxon>Eukaryota</taxon>
        <taxon>Metazoa</taxon>
        <taxon>Ecdysozoa</taxon>
        <taxon>Tardigrada</taxon>
        <taxon>Eutardigrada</taxon>
        <taxon>Parachela</taxon>
        <taxon>Hypsibioidea</taxon>
        <taxon>Hypsibiidae</taxon>
        <taxon>Hypsibius</taxon>
    </lineage>
</organism>
<dbReference type="EMBL" id="MTYJ01000002">
    <property type="protein sequence ID" value="OQV25605.1"/>
    <property type="molecule type" value="Genomic_DNA"/>
</dbReference>
<keyword evidence="4" id="KW-1185">Reference proteome</keyword>
<dbReference type="SUPFAM" id="SSF52540">
    <property type="entry name" value="P-loop containing nucleoside triphosphate hydrolases"/>
    <property type="match status" value="1"/>
</dbReference>
<dbReference type="Gene3D" id="3.40.50.300">
    <property type="entry name" value="P-loop containing nucleotide triphosphate hydrolases"/>
    <property type="match status" value="1"/>
</dbReference>
<reference evidence="4" key="1">
    <citation type="submission" date="2017-01" db="EMBL/GenBank/DDBJ databases">
        <title>Comparative genomics of anhydrobiosis in the tardigrade Hypsibius dujardini.</title>
        <authorList>
            <person name="Yoshida Y."/>
            <person name="Koutsovoulos G."/>
            <person name="Laetsch D."/>
            <person name="Stevens L."/>
            <person name="Kumar S."/>
            <person name="Horikawa D."/>
            <person name="Ishino K."/>
            <person name="Komine S."/>
            <person name="Tomita M."/>
            <person name="Blaxter M."/>
            <person name="Arakawa K."/>
        </authorList>
    </citation>
    <scope>NUCLEOTIDE SEQUENCE [LARGE SCALE GENOMIC DNA]</scope>
    <source>
        <strain evidence="4">Z151</strain>
    </source>
</reference>
<keyword evidence="1" id="KW-0378">Hydrolase</keyword>
<evidence type="ECO:0000259" key="2">
    <source>
        <dbReference type="Pfam" id="PF00271"/>
    </source>
</evidence>
<dbReference type="OrthoDB" id="2392202at2759"/>
<dbReference type="Proteomes" id="UP000192578">
    <property type="component" value="Unassembled WGS sequence"/>
</dbReference>
<dbReference type="PANTHER" id="PTHR14950:SF37">
    <property type="entry name" value="ENDORIBONUCLEASE DICER"/>
    <property type="match status" value="1"/>
</dbReference>
<proteinExistence type="predicted"/>
<dbReference type="AlphaFoldDB" id="A0A1W0XDQ0"/>
<sequence length="144" mass="16536">MLDDFRTGATDNLVATEVTEEGFDVGKCNLILRFDLRQTYRSEVPVPRPIPRTAALIRRMPFRSSFVQSKGRARMLDSNFIMMIEQKDYDEVTRVDLAEFLALDADIKNYCVDREEPTAAQRSKHFAHEGFQHSALTEKLPDHG</sequence>
<evidence type="ECO:0000256" key="1">
    <source>
        <dbReference type="ARBA" id="ARBA00022801"/>
    </source>
</evidence>
<dbReference type="InterPro" id="IPR027417">
    <property type="entry name" value="P-loop_NTPase"/>
</dbReference>